<evidence type="ECO:0000256" key="4">
    <source>
        <dbReference type="ARBA" id="ARBA00022525"/>
    </source>
</evidence>
<keyword evidence="8" id="KW-0969">Cilium</keyword>
<organism evidence="8 9">
    <name type="scientific">Hahella chejuensis (strain KCTC 2396)</name>
    <dbReference type="NCBI Taxonomy" id="349521"/>
    <lineage>
        <taxon>Bacteria</taxon>
        <taxon>Pseudomonadati</taxon>
        <taxon>Pseudomonadota</taxon>
        <taxon>Gammaproteobacteria</taxon>
        <taxon>Oceanospirillales</taxon>
        <taxon>Hahellaceae</taxon>
        <taxon>Hahella</taxon>
    </lineage>
</organism>
<evidence type="ECO:0000256" key="2">
    <source>
        <dbReference type="ARBA" id="ARBA00004613"/>
    </source>
</evidence>
<dbReference type="KEGG" id="hch:HCH_04472"/>
<keyword evidence="5" id="KW-0975">Bacterial flagellum</keyword>
<dbReference type="InterPro" id="IPR046358">
    <property type="entry name" value="Flagellin_C"/>
</dbReference>
<evidence type="ECO:0000256" key="3">
    <source>
        <dbReference type="ARBA" id="ARBA00005709"/>
    </source>
</evidence>
<gene>
    <name evidence="8" type="primary">flgL</name>
    <name evidence="8" type="ordered locus">HCH_04472</name>
</gene>
<dbReference type="NCBIfam" id="TIGR02550">
    <property type="entry name" value="flagell_flgL"/>
    <property type="match status" value="1"/>
</dbReference>
<dbReference type="PANTHER" id="PTHR42792:SF1">
    <property type="entry name" value="FLAGELLAR HOOK-ASSOCIATED PROTEIN 3"/>
    <property type="match status" value="1"/>
</dbReference>
<protein>
    <submittedName>
        <fullName evidence="8">Flagellin and related hook-associated protein</fullName>
    </submittedName>
</protein>
<dbReference type="GO" id="GO:0009424">
    <property type="term" value="C:bacterial-type flagellum hook"/>
    <property type="evidence" value="ECO:0007669"/>
    <property type="project" value="InterPro"/>
</dbReference>
<dbReference type="eggNOG" id="COG1344">
    <property type="taxonomic scope" value="Bacteria"/>
</dbReference>
<evidence type="ECO:0000256" key="5">
    <source>
        <dbReference type="ARBA" id="ARBA00023143"/>
    </source>
</evidence>
<accession>Q2SDU8</accession>
<dbReference type="Pfam" id="PF00669">
    <property type="entry name" value="Flagellin_N"/>
    <property type="match status" value="1"/>
</dbReference>
<keyword evidence="8" id="KW-0282">Flagellum</keyword>
<feature type="domain" description="Flagellin C-terminal" evidence="7">
    <location>
        <begin position="332"/>
        <end position="412"/>
    </location>
</feature>
<dbReference type="InterPro" id="IPR013384">
    <property type="entry name" value="Flagell_FlgL"/>
</dbReference>
<keyword evidence="8" id="KW-0966">Cell projection</keyword>
<dbReference type="Proteomes" id="UP000000238">
    <property type="component" value="Chromosome"/>
</dbReference>
<comment type="similarity">
    <text evidence="3">Belongs to the bacterial flagellin family.</text>
</comment>
<dbReference type="GO" id="GO:0005198">
    <property type="term" value="F:structural molecule activity"/>
    <property type="evidence" value="ECO:0007669"/>
    <property type="project" value="InterPro"/>
</dbReference>
<keyword evidence="4" id="KW-0964">Secreted</keyword>
<dbReference type="STRING" id="349521.HCH_04472"/>
<name>Q2SDU8_HAHCH</name>
<evidence type="ECO:0000313" key="8">
    <source>
        <dbReference type="EMBL" id="ABC31176.1"/>
    </source>
</evidence>
<sequence>MRISTQQLFNRGLDNILDVTSQLQKTQLQISSGRRVLTPADDPVASTRILQINQELSLIDQYKSNINLAENRLSLEDGLLDGVGEVIQRLRELTVQAGDGSQNADDKKFIAAEVQQRLSQLVGMLNTKDPSGEYIFAGFQGKQEPFQLNAAGAYRYVGDEGRRFMQIDANVSVAAGDNGKEVFVNIKSANNTFYTQASPRNTAEPPAIITQGQMIDQELYDAFYPEDMVVVFNDETDVVPPAPNYSIVQRSDGKPVLNNQRYATGQPIQVQGVQFEIIGSPQPGDTFFVQSSEKQGLLTTVERLAEGLEDYQDTPAGRQTLTDLLDSTLANFTNAETKLLETRSRLGARLNTIDDTKQLHEDVEVLTKEVLSELQDLDYAEAVSNLTLQNFVLQAAQQSYSRVTSLSLFDLL</sequence>
<dbReference type="InterPro" id="IPR001029">
    <property type="entry name" value="Flagellin_N"/>
</dbReference>
<keyword evidence="9" id="KW-1185">Reference proteome</keyword>
<dbReference type="EMBL" id="CP000155">
    <property type="protein sequence ID" value="ABC31176.1"/>
    <property type="molecule type" value="Genomic_DNA"/>
</dbReference>
<feature type="domain" description="Flagellin N-terminal" evidence="6">
    <location>
        <begin position="3"/>
        <end position="139"/>
    </location>
</feature>
<dbReference type="InterPro" id="IPR001492">
    <property type="entry name" value="Flagellin"/>
</dbReference>
<proteinExistence type="inferred from homology"/>
<dbReference type="OrthoDB" id="9768249at2"/>
<evidence type="ECO:0000313" key="9">
    <source>
        <dbReference type="Proteomes" id="UP000000238"/>
    </source>
</evidence>
<reference evidence="8 9" key="1">
    <citation type="journal article" date="2005" name="Nucleic Acids Res.">
        <title>Genomic blueprint of Hahella chejuensis, a marine microbe producing an algicidal agent.</title>
        <authorList>
            <person name="Jeong H."/>
            <person name="Yim J.H."/>
            <person name="Lee C."/>
            <person name="Choi S.-H."/>
            <person name="Park Y.K."/>
            <person name="Yoon S.H."/>
            <person name="Hur C.-G."/>
            <person name="Kang H.-Y."/>
            <person name="Kim D."/>
            <person name="Lee H.H."/>
            <person name="Park K.H."/>
            <person name="Park S.-H."/>
            <person name="Park H.-S."/>
            <person name="Lee H.K."/>
            <person name="Oh T.K."/>
            <person name="Kim J.F."/>
        </authorList>
    </citation>
    <scope>NUCLEOTIDE SEQUENCE [LARGE SCALE GENOMIC DNA]</scope>
    <source>
        <strain evidence="8 9">KCTC 2396</strain>
    </source>
</reference>
<dbReference type="HOGENOM" id="CLU_024437_5_0_6"/>
<dbReference type="AlphaFoldDB" id="Q2SDU8"/>
<comment type="subcellular location">
    <subcellularLocation>
        <location evidence="1">Bacterial flagellum</location>
    </subcellularLocation>
    <subcellularLocation>
        <location evidence="2">Secreted</location>
    </subcellularLocation>
</comment>
<evidence type="ECO:0000256" key="1">
    <source>
        <dbReference type="ARBA" id="ARBA00004365"/>
    </source>
</evidence>
<dbReference type="SUPFAM" id="SSF64518">
    <property type="entry name" value="Phase 1 flagellin"/>
    <property type="match status" value="1"/>
</dbReference>
<dbReference type="RefSeq" id="WP_011398243.1">
    <property type="nucleotide sequence ID" value="NC_007645.1"/>
</dbReference>
<dbReference type="GO" id="GO:0071973">
    <property type="term" value="P:bacterial-type flagellum-dependent cell motility"/>
    <property type="evidence" value="ECO:0007669"/>
    <property type="project" value="InterPro"/>
</dbReference>
<dbReference type="Pfam" id="PF00700">
    <property type="entry name" value="Flagellin_C"/>
    <property type="match status" value="1"/>
</dbReference>
<dbReference type="PANTHER" id="PTHR42792">
    <property type="entry name" value="FLAGELLIN"/>
    <property type="match status" value="1"/>
</dbReference>
<dbReference type="GO" id="GO:0005576">
    <property type="term" value="C:extracellular region"/>
    <property type="evidence" value="ECO:0007669"/>
    <property type="project" value="UniProtKB-SubCell"/>
</dbReference>
<evidence type="ECO:0000259" key="7">
    <source>
        <dbReference type="Pfam" id="PF00700"/>
    </source>
</evidence>
<evidence type="ECO:0000259" key="6">
    <source>
        <dbReference type="Pfam" id="PF00669"/>
    </source>
</evidence>
<dbReference type="Gene3D" id="1.20.1330.10">
    <property type="entry name" value="f41 fragment of flagellin, N-terminal domain"/>
    <property type="match status" value="2"/>
</dbReference>